<reference evidence="1 2" key="1">
    <citation type="submission" date="2022-05" db="EMBL/GenBank/DDBJ databases">
        <authorList>
            <person name="Friedrich I."/>
            <person name="Poehlein A."/>
            <person name="Schneider D."/>
            <person name="Hertel R."/>
            <person name="Daniel R."/>
        </authorList>
    </citation>
    <scope>NUCLEOTIDE SEQUENCE [LARGE SCALE GENOMIC DNA]</scope>
</reference>
<protein>
    <submittedName>
        <fullName evidence="1">Uncharacterized protein</fullName>
    </submittedName>
</protein>
<evidence type="ECO:0000313" key="2">
    <source>
        <dbReference type="Proteomes" id="UP001056576"/>
    </source>
</evidence>
<keyword evidence="2" id="KW-1185">Reference proteome</keyword>
<sequence>MTDTPPETISYPVWVTQGGMMVRRDSLPREHPECLYNYIRREYGVAPEQYGVFQPPAGDFYPSPQDPMFN</sequence>
<gene>
    <name evidence="1" type="ORF">KIKIMORA_00640</name>
</gene>
<proteinExistence type="predicted"/>
<accession>A0A9E7MQW5</accession>
<organism evidence="1 2">
    <name type="scientific">Brevundimonas phage vB_BpoS-Kikimora</name>
    <dbReference type="NCBI Taxonomy" id="2948601"/>
    <lineage>
        <taxon>Viruses</taxon>
        <taxon>Duplodnaviria</taxon>
        <taxon>Heunggongvirae</taxon>
        <taxon>Uroviricota</taxon>
        <taxon>Caudoviricetes</taxon>
        <taxon>Jeanschmidtviridae</taxon>
        <taxon>Kikimoravirus</taxon>
        <taxon>Kikimoravirus kikimora</taxon>
    </lineage>
</organism>
<evidence type="ECO:0000313" key="1">
    <source>
        <dbReference type="EMBL" id="USN15211.1"/>
    </source>
</evidence>
<dbReference type="Proteomes" id="UP001056576">
    <property type="component" value="Segment"/>
</dbReference>
<dbReference type="EMBL" id="ON529857">
    <property type="protein sequence ID" value="USN15211.1"/>
    <property type="molecule type" value="Genomic_DNA"/>
</dbReference>
<name>A0A9E7MQW5_9CAUD</name>